<dbReference type="SMART" id="SM00530">
    <property type="entry name" value="HTH_XRE"/>
    <property type="match status" value="1"/>
</dbReference>
<evidence type="ECO:0000313" key="2">
    <source>
        <dbReference type="EMBL" id="GGY96206.1"/>
    </source>
</evidence>
<protein>
    <recommendedName>
        <fullName evidence="1">HTH cro/C1-type domain-containing protein</fullName>
    </recommendedName>
</protein>
<dbReference type="Gene3D" id="1.10.260.40">
    <property type="entry name" value="lambda repressor-like DNA-binding domains"/>
    <property type="match status" value="1"/>
</dbReference>
<dbReference type="PROSITE" id="PS50943">
    <property type="entry name" value="HTH_CROC1"/>
    <property type="match status" value="1"/>
</dbReference>
<keyword evidence="3" id="KW-1185">Reference proteome</keyword>
<dbReference type="GO" id="GO:0003677">
    <property type="term" value="F:DNA binding"/>
    <property type="evidence" value="ECO:0007669"/>
    <property type="project" value="InterPro"/>
</dbReference>
<dbReference type="InterPro" id="IPR001387">
    <property type="entry name" value="Cro/C1-type_HTH"/>
</dbReference>
<proteinExistence type="predicted"/>
<dbReference type="CDD" id="cd00093">
    <property type="entry name" value="HTH_XRE"/>
    <property type="match status" value="1"/>
</dbReference>
<dbReference type="Proteomes" id="UP000622166">
    <property type="component" value="Unassembled WGS sequence"/>
</dbReference>
<dbReference type="AlphaFoldDB" id="A0A918PBM6"/>
<evidence type="ECO:0000259" key="1">
    <source>
        <dbReference type="PROSITE" id="PS50943"/>
    </source>
</evidence>
<name>A0A918PBM6_9ACTN</name>
<gene>
    <name evidence="2" type="ORF">GCM10010365_13910</name>
</gene>
<feature type="domain" description="HTH cro/C1-type" evidence="1">
    <location>
        <begin position="28"/>
        <end position="81"/>
    </location>
</feature>
<dbReference type="InterPro" id="IPR010982">
    <property type="entry name" value="Lambda_DNA-bd_dom_sf"/>
</dbReference>
<dbReference type="EMBL" id="BMVW01000001">
    <property type="protein sequence ID" value="GGY96206.1"/>
    <property type="molecule type" value="Genomic_DNA"/>
</dbReference>
<dbReference type="Pfam" id="PF19054">
    <property type="entry name" value="DUF5753"/>
    <property type="match status" value="1"/>
</dbReference>
<reference evidence="2" key="2">
    <citation type="submission" date="2020-09" db="EMBL/GenBank/DDBJ databases">
        <authorList>
            <person name="Sun Q."/>
            <person name="Ohkuma M."/>
        </authorList>
    </citation>
    <scope>NUCLEOTIDE SEQUENCE</scope>
    <source>
        <strain evidence="2">JCM 4815</strain>
    </source>
</reference>
<accession>A0A918PBM6</accession>
<reference evidence="2" key="1">
    <citation type="journal article" date="2014" name="Int. J. Syst. Evol. Microbiol.">
        <title>Complete genome sequence of Corynebacterium casei LMG S-19264T (=DSM 44701T), isolated from a smear-ripened cheese.</title>
        <authorList>
            <consortium name="US DOE Joint Genome Institute (JGI-PGF)"/>
            <person name="Walter F."/>
            <person name="Albersmeier A."/>
            <person name="Kalinowski J."/>
            <person name="Ruckert C."/>
        </authorList>
    </citation>
    <scope>NUCLEOTIDE SEQUENCE</scope>
    <source>
        <strain evidence="2">JCM 4815</strain>
    </source>
</reference>
<sequence>MLPERQTTGRGDVGEKVDDGLAGLGRALRYLREQAGKSLGQLAQETSYGKSYLSRLESGQRLSKVSVMEELDRFYGSGDLLVQLWKVARHDAYKDQYKEFMRLEATARVMHKFTLGVPGLLQTEDFAREVLSGGQTTGDNDGSN</sequence>
<dbReference type="InterPro" id="IPR043917">
    <property type="entry name" value="DUF5753"/>
</dbReference>
<evidence type="ECO:0000313" key="3">
    <source>
        <dbReference type="Proteomes" id="UP000622166"/>
    </source>
</evidence>
<dbReference type="Pfam" id="PF13560">
    <property type="entry name" value="HTH_31"/>
    <property type="match status" value="1"/>
</dbReference>
<dbReference type="SUPFAM" id="SSF47413">
    <property type="entry name" value="lambda repressor-like DNA-binding domains"/>
    <property type="match status" value="1"/>
</dbReference>
<comment type="caution">
    <text evidence="2">The sequence shown here is derived from an EMBL/GenBank/DDBJ whole genome shotgun (WGS) entry which is preliminary data.</text>
</comment>
<organism evidence="2 3">
    <name type="scientific">Streptomyces poonensis</name>
    <dbReference type="NCBI Taxonomy" id="68255"/>
    <lineage>
        <taxon>Bacteria</taxon>
        <taxon>Bacillati</taxon>
        <taxon>Actinomycetota</taxon>
        <taxon>Actinomycetes</taxon>
        <taxon>Kitasatosporales</taxon>
        <taxon>Streptomycetaceae</taxon>
        <taxon>Streptomyces</taxon>
    </lineage>
</organism>